<dbReference type="PANTHER" id="PTHR11051:SF8">
    <property type="entry name" value="PROTEIN-GLUCOSYLGALACTOSYLHYDROXYLYSINE GLUCOSIDASE"/>
    <property type="match status" value="1"/>
</dbReference>
<accession>A0A9E2BIJ8</accession>
<feature type="transmembrane region" description="Helical" evidence="1">
    <location>
        <begin position="21"/>
        <end position="41"/>
    </location>
</feature>
<dbReference type="Pfam" id="PF03636">
    <property type="entry name" value="Glyco_hydro_65N"/>
    <property type="match status" value="1"/>
</dbReference>
<keyword evidence="1" id="KW-0812">Transmembrane</keyword>
<evidence type="ECO:0000313" key="3">
    <source>
        <dbReference type="EMBL" id="MBT9145507.1"/>
    </source>
</evidence>
<protein>
    <submittedName>
        <fullName evidence="3">Alpha,alpha-trehalose phosphorylase</fullName>
        <ecNumber evidence="3">2.4.1.64</ecNumber>
    </submittedName>
</protein>
<dbReference type="SUPFAM" id="SSF74650">
    <property type="entry name" value="Galactose mutarotase-like"/>
    <property type="match status" value="1"/>
</dbReference>
<comment type="caution">
    <text evidence="3">The sequence shown here is derived from an EMBL/GenBank/DDBJ whole genome shotgun (WGS) entry which is preliminary data.</text>
</comment>
<proteinExistence type="predicted"/>
<dbReference type="GO" id="GO:0047656">
    <property type="term" value="F:alpha,alpha-trehalose phosphorylase activity"/>
    <property type="evidence" value="ECO:0007669"/>
    <property type="project" value="UniProtKB-EC"/>
</dbReference>
<dbReference type="GO" id="GO:0005975">
    <property type="term" value="P:carbohydrate metabolic process"/>
    <property type="evidence" value="ECO:0007669"/>
    <property type="project" value="InterPro"/>
</dbReference>
<evidence type="ECO:0000313" key="4">
    <source>
        <dbReference type="Proteomes" id="UP000811545"/>
    </source>
</evidence>
<dbReference type="InterPro" id="IPR011013">
    <property type="entry name" value="Gal_mutarotase_sf_dom"/>
</dbReference>
<dbReference type="Gene3D" id="2.70.98.40">
    <property type="entry name" value="Glycoside hydrolase, family 65, N-terminal domain"/>
    <property type="match status" value="1"/>
</dbReference>
<dbReference type="EC" id="2.4.1.64" evidence="3"/>
<name>A0A9E2BIJ8_PSYF1</name>
<keyword evidence="1" id="KW-0472">Membrane</keyword>
<dbReference type="InterPro" id="IPR005196">
    <property type="entry name" value="Glyco_hydro_65_N"/>
</dbReference>
<keyword evidence="3" id="KW-0808">Transferase</keyword>
<organism evidence="3 4">
    <name type="scientific">Psychracetigena formicireducens</name>
    <dbReference type="NCBI Taxonomy" id="2986056"/>
    <lineage>
        <taxon>Bacteria</taxon>
        <taxon>Bacillati</taxon>
        <taxon>Candidatus Lithacetigenota</taxon>
        <taxon>Candidatus Psychracetigena</taxon>
    </lineage>
</organism>
<dbReference type="Proteomes" id="UP000811545">
    <property type="component" value="Unassembled WGS sequence"/>
</dbReference>
<gene>
    <name evidence="3" type="primary">treP</name>
    <name evidence="3" type="ORF">DDT42_01378</name>
</gene>
<evidence type="ECO:0000256" key="1">
    <source>
        <dbReference type="SAM" id="Phobius"/>
    </source>
</evidence>
<keyword evidence="1" id="KW-1133">Transmembrane helix</keyword>
<sequence length="230" mass="26345">MLIQVERIKIILQEGKRQKQKALIFSVIMFFLFSLQVSIGVCEERREGLDLWILTTDSYENHYRTYLGNGYMGIKIPVEGTGWIAKREELPSTAIAGIYDALDCAPKGPKIVNIPSWTNIGFNDGRAYFDSRTGSIDEFFQKLNMRDGYAQTRIKWNNEGKITELNITVFVSRDRPHIGVVRYSIVPHWNGTAYFSSTIDGNFSTQYEEQIKGREKAWNVKIGILSSIFP</sequence>
<dbReference type="GO" id="GO:0004553">
    <property type="term" value="F:hydrolase activity, hydrolyzing O-glycosyl compounds"/>
    <property type="evidence" value="ECO:0007669"/>
    <property type="project" value="TreeGrafter"/>
</dbReference>
<dbReference type="AlphaFoldDB" id="A0A9E2BIJ8"/>
<dbReference type="EMBL" id="QLTW01000104">
    <property type="protein sequence ID" value="MBT9145507.1"/>
    <property type="molecule type" value="Genomic_DNA"/>
</dbReference>
<keyword evidence="3" id="KW-0328">Glycosyltransferase</keyword>
<dbReference type="GO" id="GO:0030246">
    <property type="term" value="F:carbohydrate binding"/>
    <property type="evidence" value="ECO:0007669"/>
    <property type="project" value="InterPro"/>
</dbReference>
<dbReference type="InterPro" id="IPR037018">
    <property type="entry name" value="GH65_N"/>
</dbReference>
<feature type="domain" description="Glycoside hydrolase family 65 N-terminal" evidence="2">
    <location>
        <begin position="63"/>
        <end position="208"/>
    </location>
</feature>
<evidence type="ECO:0000259" key="2">
    <source>
        <dbReference type="Pfam" id="PF03636"/>
    </source>
</evidence>
<dbReference type="PANTHER" id="PTHR11051">
    <property type="entry name" value="GLYCOSYL HYDROLASE-RELATED"/>
    <property type="match status" value="1"/>
</dbReference>
<reference evidence="3 4" key="1">
    <citation type="journal article" date="2021" name="bioRxiv">
        <title>Unique metabolic strategies in Hadean analogues reveal hints for primordial physiology.</title>
        <authorList>
            <person name="Nobu M.K."/>
            <person name="Nakai R."/>
            <person name="Tamazawa S."/>
            <person name="Mori H."/>
            <person name="Toyoda A."/>
            <person name="Ijiri A."/>
            <person name="Suzuki S."/>
            <person name="Kurokawa K."/>
            <person name="Kamagata Y."/>
            <person name="Tamaki H."/>
        </authorList>
    </citation>
    <scope>NUCLEOTIDE SEQUENCE [LARGE SCALE GENOMIC DNA]</scope>
    <source>
        <strain evidence="3">BS525</strain>
    </source>
</reference>